<dbReference type="NCBIfam" id="NF000840">
    <property type="entry name" value="PRK00071.1-3"/>
    <property type="match status" value="1"/>
</dbReference>
<keyword evidence="8 10" id="KW-0520">NAD</keyword>
<gene>
    <name evidence="10" type="primary">nadD</name>
    <name evidence="12" type="ORF">GKO46_06025</name>
    <name evidence="13" type="ORF">GKO48_00020</name>
</gene>
<dbReference type="SUPFAM" id="SSF52374">
    <property type="entry name" value="Nucleotidylyl transferase"/>
    <property type="match status" value="1"/>
</dbReference>
<evidence type="ECO:0000256" key="9">
    <source>
        <dbReference type="ARBA" id="ARBA00048721"/>
    </source>
</evidence>
<dbReference type="EMBL" id="CP046147">
    <property type="protein sequence ID" value="WFG38064.1"/>
    <property type="molecule type" value="Genomic_DNA"/>
</dbReference>
<name>A0AAJ5ZB67_9CHLR</name>
<evidence type="ECO:0000256" key="6">
    <source>
        <dbReference type="ARBA" id="ARBA00022741"/>
    </source>
</evidence>
<dbReference type="EC" id="2.7.7.18" evidence="10"/>
<keyword evidence="6 10" id="KW-0547">Nucleotide-binding</keyword>
<evidence type="ECO:0000259" key="11">
    <source>
        <dbReference type="Pfam" id="PF01467"/>
    </source>
</evidence>
<evidence type="ECO:0000256" key="2">
    <source>
        <dbReference type="ARBA" id="ARBA00005019"/>
    </source>
</evidence>
<organism evidence="13 14">
    <name type="scientific">Candidatus Lucifugimonas marina</name>
    <dbReference type="NCBI Taxonomy" id="3038979"/>
    <lineage>
        <taxon>Bacteria</taxon>
        <taxon>Bacillati</taxon>
        <taxon>Chloroflexota</taxon>
        <taxon>Dehalococcoidia</taxon>
        <taxon>SAR202 cluster</taxon>
        <taxon>Candidatus Lucifugimonadales</taxon>
        <taxon>Candidatus Lucifugimonadaceae</taxon>
        <taxon>Candidatus Lucifugimonas</taxon>
    </lineage>
</organism>
<evidence type="ECO:0000256" key="5">
    <source>
        <dbReference type="ARBA" id="ARBA00022695"/>
    </source>
</evidence>
<dbReference type="NCBIfam" id="TIGR00482">
    <property type="entry name" value="nicotinate (nicotinamide) nucleotide adenylyltransferase"/>
    <property type="match status" value="1"/>
</dbReference>
<evidence type="ECO:0000313" key="15">
    <source>
        <dbReference type="Proteomes" id="UP001321249"/>
    </source>
</evidence>
<dbReference type="AlphaFoldDB" id="A0AAJ5ZB67"/>
<keyword evidence="14" id="KW-1185">Reference proteome</keyword>
<evidence type="ECO:0000256" key="10">
    <source>
        <dbReference type="HAMAP-Rule" id="MF_00244"/>
    </source>
</evidence>
<sequence>MASSRVTANRKVGVFGGTFDPIHNGHVAVAESVREALDLDQVLFVVTSDQWLRENPPVAAAADRFNMVELAVDNVLEFTASDVDIVREGSTYTVDTLRDLRAQLGDEVELYLIVGADSAASMNRWKDAEQIGKLANIVAVGRPGQAFAIQSLDKSHPASGAEYVEGPMIDVSATLVRKFLSTAQSVDTLVHENVAKYIENRNLYR</sequence>
<dbReference type="InterPro" id="IPR014729">
    <property type="entry name" value="Rossmann-like_a/b/a_fold"/>
</dbReference>
<evidence type="ECO:0000256" key="7">
    <source>
        <dbReference type="ARBA" id="ARBA00022840"/>
    </source>
</evidence>
<dbReference type="NCBIfam" id="TIGR00125">
    <property type="entry name" value="cyt_tran_rel"/>
    <property type="match status" value="1"/>
</dbReference>
<comment type="function">
    <text evidence="1 10">Catalyzes the reversible adenylation of nicotinate mononucleotide (NaMN) to nicotinic acid adenine dinucleotide (NaAD).</text>
</comment>
<dbReference type="Proteomes" id="UP001219901">
    <property type="component" value="Chromosome"/>
</dbReference>
<dbReference type="RefSeq" id="WP_342824217.1">
    <property type="nucleotide sequence ID" value="NZ_CP046146.1"/>
</dbReference>
<keyword evidence="4 10" id="KW-0808">Transferase</keyword>
<dbReference type="Pfam" id="PF01467">
    <property type="entry name" value="CTP_transf_like"/>
    <property type="match status" value="1"/>
</dbReference>
<dbReference type="InterPro" id="IPR004821">
    <property type="entry name" value="Cyt_trans-like"/>
</dbReference>
<comment type="pathway">
    <text evidence="2 10">Cofactor biosynthesis; NAD(+) biosynthesis; deamido-NAD(+) from nicotinate D-ribonucleotide: step 1/1.</text>
</comment>
<accession>A0AAJ5ZB67</accession>
<evidence type="ECO:0000313" key="14">
    <source>
        <dbReference type="Proteomes" id="UP001219901"/>
    </source>
</evidence>
<dbReference type="CDD" id="cd02165">
    <property type="entry name" value="NMNAT"/>
    <property type="match status" value="1"/>
</dbReference>
<comment type="catalytic activity">
    <reaction evidence="9 10">
        <text>nicotinate beta-D-ribonucleotide + ATP + H(+) = deamido-NAD(+) + diphosphate</text>
        <dbReference type="Rhea" id="RHEA:22860"/>
        <dbReference type="ChEBI" id="CHEBI:15378"/>
        <dbReference type="ChEBI" id="CHEBI:30616"/>
        <dbReference type="ChEBI" id="CHEBI:33019"/>
        <dbReference type="ChEBI" id="CHEBI:57502"/>
        <dbReference type="ChEBI" id="CHEBI:58437"/>
        <dbReference type="EC" id="2.7.7.18"/>
    </reaction>
</comment>
<comment type="similarity">
    <text evidence="10">Belongs to the NadD family.</text>
</comment>
<dbReference type="GO" id="GO:0009435">
    <property type="term" value="P:NAD+ biosynthetic process"/>
    <property type="evidence" value="ECO:0007669"/>
    <property type="project" value="UniProtKB-UniRule"/>
</dbReference>
<evidence type="ECO:0000256" key="4">
    <source>
        <dbReference type="ARBA" id="ARBA00022679"/>
    </source>
</evidence>
<reference evidence="14" key="3">
    <citation type="submission" date="2023-06" db="EMBL/GenBank/DDBJ databases">
        <title>Pangenomics reveal diversification of enzyme families and niche specialization in globally abundant SAR202 bacteria.</title>
        <authorList>
            <person name="Saw J.H.W."/>
        </authorList>
    </citation>
    <scope>NUCLEOTIDE SEQUENCE [LARGE SCALE GENOMIC DNA]</scope>
    <source>
        <strain evidence="14">JH1073</strain>
    </source>
</reference>
<dbReference type="PANTHER" id="PTHR39321:SF3">
    <property type="entry name" value="PHOSPHOPANTETHEINE ADENYLYLTRANSFERASE"/>
    <property type="match status" value="1"/>
</dbReference>
<evidence type="ECO:0000256" key="1">
    <source>
        <dbReference type="ARBA" id="ARBA00002324"/>
    </source>
</evidence>
<evidence type="ECO:0000313" key="12">
    <source>
        <dbReference type="EMBL" id="MDG0866633.1"/>
    </source>
</evidence>
<dbReference type="EMBL" id="WMBE01000002">
    <property type="protein sequence ID" value="MDG0866633.1"/>
    <property type="molecule type" value="Genomic_DNA"/>
</dbReference>
<evidence type="ECO:0000313" key="13">
    <source>
        <dbReference type="EMBL" id="WFG38064.1"/>
    </source>
</evidence>
<dbReference type="GO" id="GO:0005524">
    <property type="term" value="F:ATP binding"/>
    <property type="evidence" value="ECO:0007669"/>
    <property type="project" value="UniProtKB-KW"/>
</dbReference>
<reference evidence="13" key="2">
    <citation type="journal article" date="2023" name="Nat. Commun.">
        <title>Cultivation of marine bacteria of the SAR202 clade.</title>
        <authorList>
            <person name="Lim Y."/>
            <person name="Seo J.H."/>
            <person name="Giovannoni S.J."/>
            <person name="Kang I."/>
            <person name="Cho J.C."/>
        </authorList>
    </citation>
    <scope>NUCLEOTIDE SEQUENCE</scope>
    <source>
        <strain evidence="13">JH1073</strain>
    </source>
</reference>
<dbReference type="Gene3D" id="3.40.50.620">
    <property type="entry name" value="HUPs"/>
    <property type="match status" value="1"/>
</dbReference>
<dbReference type="PANTHER" id="PTHR39321">
    <property type="entry name" value="NICOTINATE-NUCLEOTIDE ADENYLYLTRANSFERASE-RELATED"/>
    <property type="match status" value="1"/>
</dbReference>
<evidence type="ECO:0000256" key="3">
    <source>
        <dbReference type="ARBA" id="ARBA00022642"/>
    </source>
</evidence>
<dbReference type="GO" id="GO:0004515">
    <property type="term" value="F:nicotinate-nucleotide adenylyltransferase activity"/>
    <property type="evidence" value="ECO:0007669"/>
    <property type="project" value="UniProtKB-UniRule"/>
</dbReference>
<protein>
    <recommendedName>
        <fullName evidence="10">Probable nicotinate-nucleotide adenylyltransferase</fullName>
        <ecNumber evidence="10">2.7.7.18</ecNumber>
    </recommendedName>
    <alternativeName>
        <fullName evidence="10">Deamido-NAD(+) diphosphorylase</fullName>
    </alternativeName>
    <alternativeName>
        <fullName evidence="10">Deamido-NAD(+) pyrophosphorylase</fullName>
    </alternativeName>
    <alternativeName>
        <fullName evidence="10">Nicotinate mononucleotide adenylyltransferase</fullName>
        <shortName evidence="10">NaMN adenylyltransferase</shortName>
    </alternativeName>
</protein>
<dbReference type="Proteomes" id="UP001321249">
    <property type="component" value="Unassembled WGS sequence"/>
</dbReference>
<keyword evidence="5 10" id="KW-0548">Nucleotidyltransferase</keyword>
<keyword evidence="3 10" id="KW-0662">Pyridine nucleotide biosynthesis</keyword>
<reference evidence="14 15" key="1">
    <citation type="submission" date="2019-11" db="EMBL/GenBank/DDBJ databases">
        <authorList>
            <person name="Cho J.-C."/>
        </authorList>
    </citation>
    <scope>NUCLEOTIDE SEQUENCE [LARGE SCALE GENOMIC DNA]</scope>
    <source>
        <strain evidence="13 14">JH1073</strain>
        <strain evidence="12 15">JH702</strain>
    </source>
</reference>
<keyword evidence="7 10" id="KW-0067">ATP-binding</keyword>
<feature type="domain" description="Cytidyltransferase-like" evidence="11">
    <location>
        <begin position="14"/>
        <end position="178"/>
    </location>
</feature>
<dbReference type="InterPro" id="IPR005248">
    <property type="entry name" value="NadD/NMNAT"/>
</dbReference>
<dbReference type="HAMAP" id="MF_00244">
    <property type="entry name" value="NaMN_adenylyltr"/>
    <property type="match status" value="1"/>
</dbReference>
<proteinExistence type="inferred from homology"/>
<evidence type="ECO:0000256" key="8">
    <source>
        <dbReference type="ARBA" id="ARBA00023027"/>
    </source>
</evidence>